<dbReference type="Pfam" id="PF01610">
    <property type="entry name" value="DDE_Tnp_ISL3"/>
    <property type="match status" value="1"/>
</dbReference>
<dbReference type="InterPro" id="IPR047951">
    <property type="entry name" value="Transpos_ISL3"/>
</dbReference>
<gene>
    <name evidence="2" type="ORF">KO481_40565</name>
</gene>
<proteinExistence type="predicted"/>
<name>A0ABS6BDE3_9NOCA</name>
<feature type="domain" description="Transposase IS204/IS1001/IS1096/IS1165 DDE" evidence="1">
    <location>
        <begin position="2"/>
        <end position="83"/>
    </location>
</feature>
<evidence type="ECO:0000313" key="2">
    <source>
        <dbReference type="EMBL" id="MBU3067801.1"/>
    </source>
</evidence>
<evidence type="ECO:0000313" key="3">
    <source>
        <dbReference type="Proteomes" id="UP000733379"/>
    </source>
</evidence>
<comment type="caution">
    <text evidence="2">The sequence shown here is derived from an EMBL/GenBank/DDBJ whole genome shotgun (WGS) entry which is preliminary data.</text>
</comment>
<dbReference type="InterPro" id="IPR002560">
    <property type="entry name" value="Transposase_DDE"/>
</dbReference>
<reference evidence="2 3" key="1">
    <citation type="submission" date="2021-06" db="EMBL/GenBank/DDBJ databases">
        <title>Actinomycetes sequencing.</title>
        <authorList>
            <person name="Shan Q."/>
        </authorList>
    </citation>
    <scope>NUCLEOTIDE SEQUENCE [LARGE SCALE GENOMIC DNA]</scope>
    <source>
        <strain evidence="2 3">NEAU-G5</strain>
    </source>
</reference>
<dbReference type="PANTHER" id="PTHR33498:SF1">
    <property type="entry name" value="TRANSPOSASE FOR INSERTION SEQUENCE ELEMENT IS1557"/>
    <property type="match status" value="1"/>
</dbReference>
<organism evidence="2 3">
    <name type="scientific">Nocardia albiluteola</name>
    <dbReference type="NCBI Taxonomy" id="2842303"/>
    <lineage>
        <taxon>Bacteria</taxon>
        <taxon>Bacillati</taxon>
        <taxon>Actinomycetota</taxon>
        <taxon>Actinomycetes</taxon>
        <taxon>Mycobacteriales</taxon>
        <taxon>Nocardiaceae</taxon>
        <taxon>Nocardia</taxon>
    </lineage>
</organism>
<accession>A0ABS6BDE3</accession>
<dbReference type="RefSeq" id="WP_215923879.1">
    <property type="nucleotide sequence ID" value="NZ_JAHKNI010000025.1"/>
</dbReference>
<dbReference type="EMBL" id="JAHKNI010000025">
    <property type="protein sequence ID" value="MBU3067801.1"/>
    <property type="molecule type" value="Genomic_DNA"/>
</dbReference>
<keyword evidence="3" id="KW-1185">Reference proteome</keyword>
<evidence type="ECO:0000259" key="1">
    <source>
        <dbReference type="Pfam" id="PF01610"/>
    </source>
</evidence>
<dbReference type="Proteomes" id="UP000733379">
    <property type="component" value="Unassembled WGS sequence"/>
</dbReference>
<protein>
    <submittedName>
        <fullName evidence="2">Transposase</fullName>
    </submittedName>
</protein>
<sequence length="99" mass="10918">MIDIETRRPVDVLDDRTADTLAAWLRAHPGVEIVCRDRAGAYADGVAAGAPNAVQVADRWHVWHNLGEAVERVVARHRDCLDATADEDGDELCTSSQRR</sequence>
<dbReference type="PANTHER" id="PTHR33498">
    <property type="entry name" value="TRANSPOSASE FOR INSERTION SEQUENCE ELEMENT IS1557"/>
    <property type="match status" value="1"/>
</dbReference>